<keyword evidence="2" id="KW-1015">Disulfide bond</keyword>
<dbReference type="OrthoDB" id="1915198at2759"/>
<dbReference type="AlphaFoldDB" id="A0A7J6VX48"/>
<protein>
    <recommendedName>
        <fullName evidence="4">Pectinesterase inhibitor domain-containing protein</fullName>
    </recommendedName>
</protein>
<proteinExistence type="inferred from homology"/>
<evidence type="ECO:0000313" key="6">
    <source>
        <dbReference type="Proteomes" id="UP000554482"/>
    </source>
</evidence>
<dbReference type="Gene3D" id="1.20.140.40">
    <property type="entry name" value="Invertase/pectin methylesterase inhibitor family protein"/>
    <property type="match status" value="1"/>
</dbReference>
<dbReference type="GO" id="GO:0004857">
    <property type="term" value="F:enzyme inhibitor activity"/>
    <property type="evidence" value="ECO:0007669"/>
    <property type="project" value="InterPro"/>
</dbReference>
<accession>A0A7J6VX48</accession>
<sequence>MVGFNKIACEHLKTAFCEASLGLYPGCHSADIHGLDLIAMRLSEKIATATVSYIENLLINKTNDVAPIVARLDASDNVDLAVNLLNSTDIFGAGVALSVVLNAPLECEDSFKEVPGLTFPLTHINDVCRSLFTISLAITNRLLLTH</sequence>
<keyword evidence="6" id="KW-1185">Reference proteome</keyword>
<dbReference type="NCBIfam" id="TIGR01614">
    <property type="entry name" value="PME_inhib"/>
    <property type="match status" value="1"/>
</dbReference>
<evidence type="ECO:0000256" key="3">
    <source>
        <dbReference type="ARBA" id="ARBA00038471"/>
    </source>
</evidence>
<dbReference type="CDD" id="cd15795">
    <property type="entry name" value="PMEI-Pla_a_1_like"/>
    <property type="match status" value="1"/>
</dbReference>
<organism evidence="5 6">
    <name type="scientific">Thalictrum thalictroides</name>
    <name type="common">Rue-anemone</name>
    <name type="synonym">Anemone thalictroides</name>
    <dbReference type="NCBI Taxonomy" id="46969"/>
    <lineage>
        <taxon>Eukaryota</taxon>
        <taxon>Viridiplantae</taxon>
        <taxon>Streptophyta</taxon>
        <taxon>Embryophyta</taxon>
        <taxon>Tracheophyta</taxon>
        <taxon>Spermatophyta</taxon>
        <taxon>Magnoliopsida</taxon>
        <taxon>Ranunculales</taxon>
        <taxon>Ranunculaceae</taxon>
        <taxon>Thalictroideae</taxon>
        <taxon>Thalictrum</taxon>
    </lineage>
</organism>
<evidence type="ECO:0000256" key="1">
    <source>
        <dbReference type="ARBA" id="ARBA00022729"/>
    </source>
</evidence>
<gene>
    <name evidence="5" type="ORF">FRX31_020719</name>
</gene>
<dbReference type="EMBL" id="JABWDY010025131">
    <property type="protein sequence ID" value="KAF5189694.1"/>
    <property type="molecule type" value="Genomic_DNA"/>
</dbReference>
<dbReference type="Pfam" id="PF04043">
    <property type="entry name" value="PMEI"/>
    <property type="match status" value="1"/>
</dbReference>
<comment type="caution">
    <text evidence="5">The sequence shown here is derived from an EMBL/GenBank/DDBJ whole genome shotgun (WGS) entry which is preliminary data.</text>
</comment>
<comment type="similarity">
    <text evidence="3">Belongs to the PMEI family.</text>
</comment>
<name>A0A7J6VX48_THATH</name>
<dbReference type="InterPro" id="IPR034088">
    <property type="entry name" value="Pla_a_1-like"/>
</dbReference>
<dbReference type="PANTHER" id="PTHR35357">
    <property type="entry name" value="OS02G0537100 PROTEIN"/>
    <property type="match status" value="1"/>
</dbReference>
<dbReference type="InterPro" id="IPR035513">
    <property type="entry name" value="Invertase/methylesterase_inhib"/>
</dbReference>
<dbReference type="Proteomes" id="UP000554482">
    <property type="component" value="Unassembled WGS sequence"/>
</dbReference>
<dbReference type="InterPro" id="IPR006501">
    <property type="entry name" value="Pectinesterase_inhib_dom"/>
</dbReference>
<evidence type="ECO:0000259" key="4">
    <source>
        <dbReference type="Pfam" id="PF04043"/>
    </source>
</evidence>
<feature type="domain" description="Pectinesterase inhibitor" evidence="4">
    <location>
        <begin position="8"/>
        <end position="138"/>
    </location>
</feature>
<evidence type="ECO:0000313" key="5">
    <source>
        <dbReference type="EMBL" id="KAF5189694.1"/>
    </source>
</evidence>
<dbReference type="PANTHER" id="PTHR35357:SF8">
    <property type="entry name" value="OS01G0111000 PROTEIN"/>
    <property type="match status" value="1"/>
</dbReference>
<evidence type="ECO:0000256" key="2">
    <source>
        <dbReference type="ARBA" id="ARBA00023157"/>
    </source>
</evidence>
<dbReference type="SUPFAM" id="SSF101148">
    <property type="entry name" value="Plant invertase/pectin methylesterase inhibitor"/>
    <property type="match status" value="1"/>
</dbReference>
<keyword evidence="1" id="KW-0732">Signal</keyword>
<reference evidence="5 6" key="1">
    <citation type="submission" date="2020-06" db="EMBL/GenBank/DDBJ databases">
        <title>Transcriptomic and genomic resources for Thalictrum thalictroides and T. hernandezii: Facilitating candidate gene discovery in an emerging model plant lineage.</title>
        <authorList>
            <person name="Arias T."/>
            <person name="Riano-Pachon D.M."/>
            <person name="Di Stilio V.S."/>
        </authorList>
    </citation>
    <scope>NUCLEOTIDE SEQUENCE [LARGE SCALE GENOMIC DNA]</scope>
    <source>
        <strain evidence="6">cv. WT478/WT964</strain>
        <tissue evidence="5">Leaves</tissue>
    </source>
</reference>